<evidence type="ECO:0008006" key="3">
    <source>
        <dbReference type="Google" id="ProtNLM"/>
    </source>
</evidence>
<evidence type="ECO:0000313" key="1">
    <source>
        <dbReference type="EMBL" id="GCD78030.1"/>
    </source>
</evidence>
<protein>
    <recommendedName>
        <fullName evidence="3">T9SS C-terminal target domain-containing protein</fullName>
    </recommendedName>
</protein>
<gene>
    <name evidence="1" type="ORF">JCM31826_15120</name>
</gene>
<evidence type="ECO:0000313" key="2">
    <source>
        <dbReference type="Proteomes" id="UP000286715"/>
    </source>
</evidence>
<keyword evidence="2" id="KW-1185">Reference proteome</keyword>
<dbReference type="PANTHER" id="PTHR41339:SF1">
    <property type="entry name" value="SECRETED PROTEIN"/>
    <property type="match status" value="1"/>
</dbReference>
<organism evidence="1 2">
    <name type="scientific">Thermaurantimonas aggregans</name>
    <dbReference type="NCBI Taxonomy" id="2173829"/>
    <lineage>
        <taxon>Bacteria</taxon>
        <taxon>Pseudomonadati</taxon>
        <taxon>Bacteroidota</taxon>
        <taxon>Flavobacteriia</taxon>
        <taxon>Flavobacteriales</taxon>
        <taxon>Schleiferiaceae</taxon>
        <taxon>Thermaurantimonas</taxon>
    </lineage>
</organism>
<comment type="caution">
    <text evidence="1">The sequence shown here is derived from an EMBL/GenBank/DDBJ whole genome shotgun (WGS) entry which is preliminary data.</text>
</comment>
<name>A0A401XLZ5_9FLAO</name>
<sequence length="465" mass="50229">MVSAALVISSCSKNEDDNNINNNQPTLVELTGDLTTRTLTADKKYLLKGQVFVRNGQTLTIEPGTVIFGDRRTRGTLIIDRGGRIIARGTANQPIVFTSAVEEGLRDRGDWGGLVILGNAACNQVDPAIEGIDPPVYFGGNPANNNSAKTANNTESSGELRYVRVEFAGIELSPNNETNSITMGGVGSGTIMEYCMVSFGGDDGFEWFGGTNNGKYLISFAMWDDDFDIDFGWSGNVQFGLAVRYPGYADQSGSNGIETDNGPNDNDVQPYTNGVLSNLTIVGPIKSGSSISNANFQHCIDARRRTALSVFNSVFTGFPRGIRYNQPSVLTNYQNGTGVLSNNILIAAGNSNRYFAGSGMSADSVRTNWEANNQTFNVISDSTHNHWGLNPNVFFGNRLPNQYSGATFTVATGKPLLSGASFSNAKFNEATRTNFFDKNVTFRGAFGTTDWTAGWAEFNPIDKVY</sequence>
<dbReference type="Proteomes" id="UP000286715">
    <property type="component" value="Unassembled WGS sequence"/>
</dbReference>
<proteinExistence type="predicted"/>
<dbReference type="PANTHER" id="PTHR41339">
    <property type="entry name" value="LIPL48"/>
    <property type="match status" value="1"/>
</dbReference>
<accession>A0A401XLZ5</accession>
<dbReference type="AlphaFoldDB" id="A0A401XLZ5"/>
<dbReference type="EMBL" id="BHZE01000014">
    <property type="protein sequence ID" value="GCD78030.1"/>
    <property type="molecule type" value="Genomic_DNA"/>
</dbReference>
<reference evidence="1 2" key="1">
    <citation type="submission" date="2018-11" db="EMBL/GenBank/DDBJ databases">
        <title>Schleiferia aggregans sp. nov., a moderately thermophilic heterotrophic bacterium isolated from microbial mats at a terrestrial hot spring.</title>
        <authorList>
            <person name="Iino T."/>
            <person name="Ohkuma M."/>
            <person name="Haruta S."/>
        </authorList>
    </citation>
    <scope>NUCLEOTIDE SEQUENCE [LARGE SCALE GENOMIC DNA]</scope>
    <source>
        <strain evidence="1 2">LA</strain>
    </source>
</reference>